<dbReference type="RefSeq" id="WP_096752591.1">
    <property type="nucleotide sequence ID" value="NZ_CADEPO010000006.1"/>
</dbReference>
<protein>
    <submittedName>
        <fullName evidence="2">Uncharacterized protein</fullName>
    </submittedName>
</protein>
<evidence type="ECO:0000313" key="3">
    <source>
        <dbReference type="Proteomes" id="UP000220629"/>
    </source>
</evidence>
<feature type="region of interest" description="Disordered" evidence="1">
    <location>
        <begin position="78"/>
        <end position="99"/>
    </location>
</feature>
<accession>A0A2A7SE32</accession>
<dbReference type="Proteomes" id="UP000220629">
    <property type="component" value="Unassembled WGS sequence"/>
</dbReference>
<evidence type="ECO:0000313" key="2">
    <source>
        <dbReference type="EMBL" id="PEH41762.1"/>
    </source>
</evidence>
<dbReference type="AlphaFoldDB" id="A0A2A7SE32"/>
<evidence type="ECO:0000256" key="1">
    <source>
        <dbReference type="SAM" id="MobiDB-lite"/>
    </source>
</evidence>
<gene>
    <name evidence="2" type="ORF">CRM94_06110</name>
</gene>
<dbReference type="EMBL" id="PDDY01000001">
    <property type="protein sequence ID" value="PEH41762.1"/>
    <property type="molecule type" value="Genomic_DNA"/>
</dbReference>
<name>A0A2A7SE32_BURGA</name>
<comment type="caution">
    <text evidence="2">The sequence shown here is derived from an EMBL/GenBank/DDBJ whole genome shotgun (WGS) entry which is preliminary data.</text>
</comment>
<reference evidence="3" key="1">
    <citation type="submission" date="2017-09" db="EMBL/GenBank/DDBJ databases">
        <title>FDA dAtabase for Regulatory Grade micrObial Sequences (FDA-ARGOS): Supporting development and validation of Infectious Disease Dx tests.</title>
        <authorList>
            <person name="Minogue T."/>
            <person name="Wolcott M."/>
            <person name="Wasieloski L."/>
            <person name="Aguilar W."/>
            <person name="Moore D."/>
            <person name="Tallon L."/>
            <person name="Sadzewicz L."/>
            <person name="Ott S."/>
            <person name="Zhao X."/>
            <person name="Nagaraj S."/>
            <person name="Vavikolanu K."/>
            <person name="Aluvathingal J."/>
            <person name="Nadendla S."/>
            <person name="Sichtig H."/>
        </authorList>
    </citation>
    <scope>NUCLEOTIDE SEQUENCE [LARGE SCALE GENOMIC DNA]</scope>
    <source>
        <strain evidence="3">FDAARGOS_390</strain>
    </source>
</reference>
<organism evidence="2 3">
    <name type="scientific">Burkholderia gladioli</name>
    <name type="common">Pseudomonas marginata</name>
    <name type="synonym">Phytomonas marginata</name>
    <dbReference type="NCBI Taxonomy" id="28095"/>
    <lineage>
        <taxon>Bacteria</taxon>
        <taxon>Pseudomonadati</taxon>
        <taxon>Pseudomonadota</taxon>
        <taxon>Betaproteobacteria</taxon>
        <taxon>Burkholderiales</taxon>
        <taxon>Burkholderiaceae</taxon>
        <taxon>Burkholderia</taxon>
    </lineage>
</organism>
<sequence length="99" mass="10755">MFASYDPTHTGFVAEIDGCRCVIEGIASPIADQIDWRWTISIAHLDNPDGMDPDKFDVLATGETVTPLQASQQIVAWLDAHPPEDDEEEDASPEGGEGQ</sequence>
<proteinExistence type="predicted"/>